<sequence length="594" mass="65783">MKSTEIRKKAIEVFGAASAADALLALDFFQEVTGATDLETSIPHLICDGFDEAQTQALIAMGAAGLTDDARYCQHLNKWREVAREMVEKGAPSIERSGYDPVDLGSAFHDGKLYYPVQTLVRTESFDASGHKKHSEHVDVVVVRSDRTLLNVQESTDQSGKGSGIIRLTDGTLLQKRPTASPYSSWEWASIQRYLSGAYSKKSLQVLAVRMHRHLMSRVWLPDQNDYWLLTCAAITSYIQAIFDAVPLILLKGSPGTGKSELGAGMTEISCNAVMIGQSSPPTMLRVMDEGRGLTVIDDLESIGVKGGVAGKEKFSEMVQLLKTSYKKSSATKIVTNSKRRTEVMNFFGVKVISNTMGVDAILGSRMLHISTGSIPKSQIGQFLTRQGLSTDELTSLKNDLHIWAFDNVELISNAYQEAVKGSSERDEEIAAPLRVLARMMNIPEAIEAVEKALEDQVNKKNPSASPEEALRVIMDKLLEDGAQELTITEISLLLRRHMGVKVNPKNRMLWMKPEWISKKIRAMGYIDENSGRKNLYGYQMRVVSISKEKRFELQAFSNGKRNPYAFCSGCMGCPYKALGCEIMPYRVAKEGLL</sequence>
<dbReference type="Proteomes" id="UP000637061">
    <property type="component" value="Unassembled WGS sequence"/>
</dbReference>
<evidence type="ECO:0000313" key="2">
    <source>
        <dbReference type="Proteomes" id="UP000637061"/>
    </source>
</evidence>
<protein>
    <submittedName>
        <fullName evidence="1">Uncharacterized protein</fullName>
    </submittedName>
</protein>
<accession>A0A8I1EBV2</accession>
<dbReference type="RefSeq" id="WP_198746559.1">
    <property type="nucleotide sequence ID" value="NZ_JAEHTE010000002.1"/>
</dbReference>
<reference evidence="1" key="1">
    <citation type="submission" date="2020-12" db="EMBL/GenBank/DDBJ databases">
        <title>Enhanced detection system for hospital associated transmission using whole genome sequencing surveillance.</title>
        <authorList>
            <person name="Harrison L.H."/>
            <person name="Van Tyne D."/>
            <person name="Marsh J.W."/>
            <person name="Griffith M.P."/>
            <person name="Snyder D.J."/>
            <person name="Cooper V.S."/>
            <person name="Mustapha M."/>
        </authorList>
    </citation>
    <scope>NUCLEOTIDE SEQUENCE</scope>
    <source>
        <strain evidence="1">PSB00042</strain>
    </source>
</reference>
<dbReference type="EMBL" id="JAEHTE010000002">
    <property type="protein sequence ID" value="MBI6882935.1"/>
    <property type="molecule type" value="Genomic_DNA"/>
</dbReference>
<comment type="caution">
    <text evidence="1">The sequence shown here is derived from an EMBL/GenBank/DDBJ whole genome shotgun (WGS) entry which is preliminary data.</text>
</comment>
<dbReference type="AlphaFoldDB" id="A0A8I1EBV2"/>
<name>A0A8I1EBV2_PSEPU</name>
<proteinExistence type="predicted"/>
<gene>
    <name evidence="1" type="ORF">JEU22_03335</name>
</gene>
<organism evidence="1 2">
    <name type="scientific">Pseudomonas putida</name>
    <name type="common">Arthrobacter siderocapsulatus</name>
    <dbReference type="NCBI Taxonomy" id="303"/>
    <lineage>
        <taxon>Bacteria</taxon>
        <taxon>Pseudomonadati</taxon>
        <taxon>Pseudomonadota</taxon>
        <taxon>Gammaproteobacteria</taxon>
        <taxon>Pseudomonadales</taxon>
        <taxon>Pseudomonadaceae</taxon>
        <taxon>Pseudomonas</taxon>
    </lineage>
</organism>
<evidence type="ECO:0000313" key="1">
    <source>
        <dbReference type="EMBL" id="MBI6882935.1"/>
    </source>
</evidence>